<keyword evidence="2" id="KW-0328">Glycosyltransferase</keyword>
<gene>
    <name evidence="9" type="ORF">EDD68_10228</name>
</gene>
<feature type="active site" description="Proton donor" evidence="4">
    <location>
        <position position="483"/>
    </location>
</feature>
<evidence type="ECO:0000313" key="9">
    <source>
        <dbReference type="EMBL" id="TCT26327.1"/>
    </source>
</evidence>
<dbReference type="OrthoDB" id="9758855at2"/>
<evidence type="ECO:0000256" key="4">
    <source>
        <dbReference type="PIRSR" id="PIRSR036289-50"/>
    </source>
</evidence>
<proteinExistence type="inferred from homology"/>
<dbReference type="Gene3D" id="2.60.420.10">
    <property type="entry name" value="Maltose phosphorylase, domain 3"/>
    <property type="match status" value="1"/>
</dbReference>
<dbReference type="GO" id="GO:0005975">
    <property type="term" value="P:carbohydrate metabolic process"/>
    <property type="evidence" value="ECO:0007669"/>
    <property type="project" value="InterPro"/>
</dbReference>
<protein>
    <submittedName>
        <fullName evidence="9">Alpha,alpha-trehalose phosphorylase</fullName>
    </submittedName>
</protein>
<sequence>MTWTVSSRTLQKKDLWTQESLYALGNGYIGVRGNFEETYGSGLKEIRGTYLNAFHDVIDIPYGEKQYGFPSTQQKMVNVIDAQTIKLYFGEEREAFSISDGEILDYKRSLHLDQGYSSRKIHWRSPRGKEVNMYFERLVSFAHRELFTIFLRVEPVNFQGLVTIESTVNGDVYNYVNPDDPRVGAGHAKSLNVVKAEVNQQRGMVLCETKTSDLQVGCLTEHEIHPSSSRMEISSDEHSVSFTYECFLKQGEGMELVKKNIYVDTLRHGNDLLQAANEKMDTFKHLSFSDIKDAQIRYMEAFWKRSDVEIEGDSSLQEGIRFNLFHLLQAAGRDPYSNVGAKGLSGEGYEGHYFWDTEIYIVPVFLMTNPELAKQLLIYRYSILDDARNRARELGHKKGALYPWRTISGTECSSFFPAGTAQYHISADIAYSYIQYFHATKDIPFMIDYGAEVLFETARLWTDVGHYRNDGRFAIEDVTGPDEYTCIVNNNYYTNVMAKHNLYWASMIYHELKKWNQKAFDRLAGKLQLDDQEAEDWKNAADHMYLPYDEERDINPQDDTFLDKAIWDFAGTPEDHYPLLLHYHPLTLYRYQVCKQADTVLAHFLLEDEVKPETMKHSFDYYEKITTHDSSLSTCIFSIMAARLGDMDKAYRYFIETARLDLDNTKGNTKDGLHMANMGGTWMAIVFGFAGLRIKEDGLYLSPKIPEGWSRYSFHVQYQNSNMKITVTNDELKIELIEGSEVTLKLYGERYTIKRQTPFARSIKETV</sequence>
<evidence type="ECO:0000256" key="5">
    <source>
        <dbReference type="PIRSR" id="PIRSR036289-51"/>
    </source>
</evidence>
<dbReference type="Pfam" id="PF03633">
    <property type="entry name" value="Glyco_hydro_65C"/>
    <property type="match status" value="1"/>
</dbReference>
<dbReference type="PANTHER" id="PTHR11051:SF8">
    <property type="entry name" value="PROTEIN-GLUCOSYLGALACTOSYLHYDROXYLYSINE GLUCOSIDASE"/>
    <property type="match status" value="1"/>
</dbReference>
<dbReference type="PIRSF" id="PIRSF036289">
    <property type="entry name" value="Glycosyl_hydrolase_malt_phosph"/>
    <property type="match status" value="1"/>
</dbReference>
<dbReference type="Pfam" id="PF03632">
    <property type="entry name" value="Glyco_hydro_65m"/>
    <property type="match status" value="1"/>
</dbReference>
<evidence type="ECO:0000259" key="7">
    <source>
        <dbReference type="Pfam" id="PF03633"/>
    </source>
</evidence>
<feature type="binding site" evidence="5">
    <location>
        <begin position="355"/>
        <end position="356"/>
    </location>
    <ligand>
        <name>substrate</name>
    </ligand>
</feature>
<feature type="binding site" evidence="5">
    <location>
        <begin position="595"/>
        <end position="596"/>
    </location>
    <ligand>
        <name>substrate</name>
    </ligand>
</feature>
<evidence type="ECO:0000313" key="10">
    <source>
        <dbReference type="Proteomes" id="UP000294650"/>
    </source>
</evidence>
<dbReference type="InterPro" id="IPR005196">
    <property type="entry name" value="Glyco_hydro_65_N"/>
</dbReference>
<dbReference type="EMBL" id="SMAN01000002">
    <property type="protein sequence ID" value="TCT26327.1"/>
    <property type="molecule type" value="Genomic_DNA"/>
</dbReference>
<feature type="domain" description="Glycoside hydrolase family 65 C-terminal" evidence="7">
    <location>
        <begin position="692"/>
        <end position="752"/>
    </location>
</feature>
<keyword evidence="3" id="KW-0808">Transferase</keyword>
<dbReference type="PANTHER" id="PTHR11051">
    <property type="entry name" value="GLYCOSYL HYDROLASE-RELATED"/>
    <property type="match status" value="1"/>
</dbReference>
<dbReference type="InterPro" id="IPR037018">
    <property type="entry name" value="GH65_N"/>
</dbReference>
<evidence type="ECO:0000256" key="2">
    <source>
        <dbReference type="ARBA" id="ARBA00022676"/>
    </source>
</evidence>
<feature type="domain" description="Glycoside hydrolase family 65 N-terminal" evidence="8">
    <location>
        <begin position="9"/>
        <end position="260"/>
    </location>
</feature>
<dbReference type="SUPFAM" id="SSF48208">
    <property type="entry name" value="Six-hairpin glycosidases"/>
    <property type="match status" value="1"/>
</dbReference>
<dbReference type="Gene3D" id="1.50.10.10">
    <property type="match status" value="1"/>
</dbReference>
<organism evidence="9 10">
    <name type="scientific">Melghiribacillus thermohalophilus</name>
    <dbReference type="NCBI Taxonomy" id="1324956"/>
    <lineage>
        <taxon>Bacteria</taxon>
        <taxon>Bacillati</taxon>
        <taxon>Bacillota</taxon>
        <taxon>Bacilli</taxon>
        <taxon>Bacillales</taxon>
        <taxon>Bacillaceae</taxon>
        <taxon>Melghiribacillus</taxon>
    </lineage>
</organism>
<dbReference type="SUPFAM" id="SSF74650">
    <property type="entry name" value="Galactose mutarotase-like"/>
    <property type="match status" value="1"/>
</dbReference>
<dbReference type="Proteomes" id="UP000294650">
    <property type="component" value="Unassembled WGS sequence"/>
</dbReference>
<dbReference type="InterPro" id="IPR008928">
    <property type="entry name" value="6-hairpin_glycosidase_sf"/>
</dbReference>
<dbReference type="InterPro" id="IPR005194">
    <property type="entry name" value="Glyco_hydro_65_C"/>
</dbReference>
<comment type="caution">
    <text evidence="9">The sequence shown here is derived from an EMBL/GenBank/DDBJ whole genome shotgun (WGS) entry which is preliminary data.</text>
</comment>
<keyword evidence="10" id="KW-1185">Reference proteome</keyword>
<dbReference type="RefSeq" id="WP_132370695.1">
    <property type="nucleotide sequence ID" value="NZ_SMAN01000002.1"/>
</dbReference>
<feature type="domain" description="Glycoside hydrolase family 65 central catalytic" evidence="6">
    <location>
        <begin position="321"/>
        <end position="683"/>
    </location>
</feature>
<dbReference type="GO" id="GO:0004553">
    <property type="term" value="F:hydrolase activity, hydrolyzing O-glycosyl compounds"/>
    <property type="evidence" value="ECO:0007669"/>
    <property type="project" value="TreeGrafter"/>
</dbReference>
<evidence type="ECO:0000259" key="8">
    <source>
        <dbReference type="Pfam" id="PF03636"/>
    </source>
</evidence>
<dbReference type="InterPro" id="IPR005195">
    <property type="entry name" value="Glyco_hydro_65_M"/>
</dbReference>
<evidence type="ECO:0000256" key="3">
    <source>
        <dbReference type="ARBA" id="ARBA00022679"/>
    </source>
</evidence>
<comment type="similarity">
    <text evidence="1">Belongs to the glycosyl hydrolase 65 family.</text>
</comment>
<dbReference type="InterPro" id="IPR011013">
    <property type="entry name" value="Gal_mutarotase_sf_dom"/>
</dbReference>
<dbReference type="InterPro" id="IPR012341">
    <property type="entry name" value="6hp_glycosidase-like_sf"/>
</dbReference>
<evidence type="ECO:0000256" key="1">
    <source>
        <dbReference type="ARBA" id="ARBA00006768"/>
    </source>
</evidence>
<dbReference type="GO" id="GO:0030246">
    <property type="term" value="F:carbohydrate binding"/>
    <property type="evidence" value="ECO:0007669"/>
    <property type="project" value="InterPro"/>
</dbReference>
<dbReference type="Pfam" id="PF03636">
    <property type="entry name" value="Glyco_hydro_65N"/>
    <property type="match status" value="1"/>
</dbReference>
<accession>A0A4R3NGK5</accession>
<reference evidence="9 10" key="1">
    <citation type="submission" date="2019-03" db="EMBL/GenBank/DDBJ databases">
        <title>Genomic Encyclopedia of Type Strains, Phase IV (KMG-IV): sequencing the most valuable type-strain genomes for metagenomic binning, comparative biology and taxonomic classification.</title>
        <authorList>
            <person name="Goeker M."/>
        </authorList>
    </citation>
    <scope>NUCLEOTIDE SEQUENCE [LARGE SCALE GENOMIC DNA]</scope>
    <source>
        <strain evidence="9 10">DSM 25894</strain>
    </source>
</reference>
<dbReference type="AlphaFoldDB" id="A0A4R3NGK5"/>
<dbReference type="Gene3D" id="2.70.98.40">
    <property type="entry name" value="Glycoside hydrolase, family 65, N-terminal domain"/>
    <property type="match status" value="1"/>
</dbReference>
<evidence type="ECO:0000259" key="6">
    <source>
        <dbReference type="Pfam" id="PF03632"/>
    </source>
</evidence>
<dbReference type="GO" id="GO:0016757">
    <property type="term" value="F:glycosyltransferase activity"/>
    <property type="evidence" value="ECO:0007669"/>
    <property type="project" value="UniProtKB-KW"/>
</dbReference>
<dbReference type="InterPro" id="IPR017045">
    <property type="entry name" value="Malt_Pase/Glycosyl_Hdrlase"/>
</dbReference>
<name>A0A4R3NGK5_9BACI</name>